<dbReference type="GO" id="GO:0004180">
    <property type="term" value="F:carboxypeptidase activity"/>
    <property type="evidence" value="ECO:0007669"/>
    <property type="project" value="UniProtKB-KW"/>
</dbReference>
<organism evidence="1 2">
    <name type="scientific">Pontibacter oryzae</name>
    <dbReference type="NCBI Taxonomy" id="2304593"/>
    <lineage>
        <taxon>Bacteria</taxon>
        <taxon>Pseudomonadati</taxon>
        <taxon>Bacteroidota</taxon>
        <taxon>Cytophagia</taxon>
        <taxon>Cytophagales</taxon>
        <taxon>Hymenobacteraceae</taxon>
        <taxon>Pontibacter</taxon>
    </lineage>
</organism>
<accession>A0A399S4G1</accession>
<dbReference type="InterPro" id="IPR043741">
    <property type="entry name" value="DUF5686"/>
</dbReference>
<keyword evidence="1" id="KW-0378">Hydrolase</keyword>
<dbReference type="Pfam" id="PF18939">
    <property type="entry name" value="DUF5686"/>
    <property type="match status" value="1"/>
</dbReference>
<comment type="caution">
    <text evidence="1">The sequence shown here is derived from an EMBL/GenBank/DDBJ whole genome shotgun (WGS) entry which is preliminary data.</text>
</comment>
<dbReference type="Proteomes" id="UP000266005">
    <property type="component" value="Unassembled WGS sequence"/>
</dbReference>
<dbReference type="Gene3D" id="2.60.40.1120">
    <property type="entry name" value="Carboxypeptidase-like, regulatory domain"/>
    <property type="match status" value="1"/>
</dbReference>
<dbReference type="InterPro" id="IPR008969">
    <property type="entry name" value="CarboxyPept-like_regulatory"/>
</dbReference>
<reference evidence="2" key="1">
    <citation type="submission" date="2018-08" db="EMBL/GenBank/DDBJ databases">
        <title>Mucilaginibacter sp. MYSH2.</title>
        <authorList>
            <person name="Seo T."/>
        </authorList>
    </citation>
    <scope>NUCLEOTIDE SEQUENCE [LARGE SCALE GENOMIC DNA]</scope>
    <source>
        <strain evidence="2">KIRAN</strain>
    </source>
</reference>
<dbReference type="SUPFAM" id="SSF49464">
    <property type="entry name" value="Carboxypeptidase regulatory domain-like"/>
    <property type="match status" value="1"/>
</dbReference>
<keyword evidence="2" id="KW-1185">Reference proteome</keyword>
<protein>
    <submittedName>
        <fullName evidence="1">Carboxypeptidase-like regulatory domain-containing protein</fullName>
    </submittedName>
</protein>
<keyword evidence="1" id="KW-0645">Protease</keyword>
<gene>
    <name evidence="1" type="ORF">D1627_10065</name>
</gene>
<dbReference type="AlphaFoldDB" id="A0A399S4G1"/>
<sequence length="823" mass="93583">MKARRCGSSAFSFYIYQMPYSRSLLILYICLSSLLTFAQVQQVHGVVRDATTGERLPFVSITVNNGETGTTTNLEGEYLLRHRKPIHSLRFSYVGYAAQTVYPDSVQQLNVRLQPAAAQLQEVVIRGTGQNPAHRIIRVATQHRERHRLQQLPAYTYRTYNKFILTATDVGEKVLRDTLSLSPRDSAYLRMQSLLQKQHLFLLESITDYAFMQPNLTKETILATRVSGLQQPSFGVVAAEARDFSVYDDLPVFFGKHYLSPLSPGSTRKYDFVLQETLVQGTDTVFVISFKPEQGKNFEGLKGLLYINSDGWAVQNVLAQSAGNDDKRDIRLQQQYERVGSSKVWFPTELDVELRIPQVSLNGHQPYAHMRTYLTNINLNPALRKNEFGVVALAQKPDANRQPDSFFQGYRPDSLTHLEQQTYQRLDSVGRAQKLDRTIRVLEYLMSKELPLGAVSLDLNRLLRFSEFEGIRLGLGADTNDRFSERFKVGGYWGYGFKDEEPKYGADASFILYKPLELQLSATFFKDILETGGRRLPSGQSYGVLGNLRRALLPDMDYTSHKSISLKGRVLRYLQAYTELRQETRQPTLLAPEREPLPQFNLTEAVLTLRYAPGEKFMQQFNRLMPMSQQEYPVVWLQFTRSFDGFLDGEYSYHKYDVRLEKSLRHRTFGETSILVAGGWVAGQAPLVTRFNGHGSYNPDYKVYTGEGFETMRPYEFFSDKYGALFLSQNLGKRLLNTRFFAPDIVVVTNAGIGKLHNPLPAELAEQSQSMRKGFLESGLMLNNIISSPFSGIGVGAFYRYGPYALPSAKDNLRIKLTASLLF</sequence>
<name>A0A399S4G1_9BACT</name>
<evidence type="ECO:0000313" key="1">
    <source>
        <dbReference type="EMBL" id="RIJ37459.1"/>
    </source>
</evidence>
<keyword evidence="1" id="KW-0121">Carboxypeptidase</keyword>
<evidence type="ECO:0000313" key="2">
    <source>
        <dbReference type="Proteomes" id="UP000266005"/>
    </source>
</evidence>
<dbReference type="Pfam" id="PF13715">
    <property type="entry name" value="CarbopepD_reg_2"/>
    <property type="match status" value="1"/>
</dbReference>
<dbReference type="EMBL" id="QWGE01000003">
    <property type="protein sequence ID" value="RIJ37459.1"/>
    <property type="molecule type" value="Genomic_DNA"/>
</dbReference>
<proteinExistence type="predicted"/>